<feature type="region of interest" description="Disordered" evidence="1">
    <location>
        <begin position="201"/>
        <end position="297"/>
    </location>
</feature>
<protein>
    <submittedName>
        <fullName evidence="3">Uncharacterized protein</fullName>
    </submittedName>
</protein>
<sequence>MEDAARRRVAPVPDRSTKAMSTDLKAPQNPQPDEAEEATEKKKVLDLSLTQVVGGALAAMTAAALGSTLGVGGTIAGAALASVVAGVAGSLYTASLRTGREKVRTVFRGGTDAATAPPAPIDPTTTVTATGRAIEETQVLPVWDPLPLEQPSRGRTSAGRTSSGAKARARSAGGFPWKRAVAISLSVFALAAVLITGYERVSGQPLSGGSGTTVSQVRSDTPSSDNKDSSGSDSTPSPSAPSSSPSATETESTQPSAEPSATESESPSASPSESQPTATPSTDAGAAAQSGAALPAG</sequence>
<feature type="compositionally biased region" description="Polar residues" evidence="1">
    <location>
        <begin position="212"/>
        <end position="222"/>
    </location>
</feature>
<keyword evidence="4" id="KW-1185">Reference proteome</keyword>
<organism evidence="3 4">
    <name type="scientific">Microlunatus ginsengisoli</name>
    <dbReference type="NCBI Taxonomy" id="363863"/>
    <lineage>
        <taxon>Bacteria</taxon>
        <taxon>Bacillati</taxon>
        <taxon>Actinomycetota</taxon>
        <taxon>Actinomycetes</taxon>
        <taxon>Propionibacteriales</taxon>
        <taxon>Propionibacteriaceae</taxon>
        <taxon>Microlunatus</taxon>
    </lineage>
</organism>
<feature type="transmembrane region" description="Helical" evidence="2">
    <location>
        <begin position="180"/>
        <end position="198"/>
    </location>
</feature>
<reference evidence="4" key="1">
    <citation type="journal article" date="2019" name="Int. J. Syst. Evol. Microbiol.">
        <title>The Global Catalogue of Microorganisms (GCM) 10K type strain sequencing project: providing services to taxonomists for standard genome sequencing and annotation.</title>
        <authorList>
            <consortium name="The Broad Institute Genomics Platform"/>
            <consortium name="The Broad Institute Genome Sequencing Center for Infectious Disease"/>
            <person name="Wu L."/>
            <person name="Ma J."/>
        </authorList>
    </citation>
    <scope>NUCLEOTIDE SEQUENCE [LARGE SCALE GENOMIC DNA]</scope>
    <source>
        <strain evidence="4">JCM 16929</strain>
    </source>
</reference>
<feature type="region of interest" description="Disordered" evidence="1">
    <location>
        <begin position="1"/>
        <end position="41"/>
    </location>
</feature>
<evidence type="ECO:0000313" key="4">
    <source>
        <dbReference type="Proteomes" id="UP001501490"/>
    </source>
</evidence>
<keyword evidence="2" id="KW-0472">Membrane</keyword>
<dbReference type="Proteomes" id="UP001501490">
    <property type="component" value="Unassembled WGS sequence"/>
</dbReference>
<name>A0ABP6ZSA4_9ACTN</name>
<feature type="region of interest" description="Disordered" evidence="1">
    <location>
        <begin position="141"/>
        <end position="171"/>
    </location>
</feature>
<feature type="compositionally biased region" description="Low complexity" evidence="1">
    <location>
        <begin position="153"/>
        <end position="171"/>
    </location>
</feature>
<evidence type="ECO:0000256" key="1">
    <source>
        <dbReference type="SAM" id="MobiDB-lite"/>
    </source>
</evidence>
<feature type="transmembrane region" description="Helical" evidence="2">
    <location>
        <begin position="75"/>
        <end position="94"/>
    </location>
</feature>
<keyword evidence="2" id="KW-1133">Transmembrane helix</keyword>
<feature type="compositionally biased region" description="Low complexity" evidence="1">
    <location>
        <begin position="231"/>
        <end position="297"/>
    </location>
</feature>
<accession>A0ABP6ZSA4</accession>
<keyword evidence="2" id="KW-0812">Transmembrane</keyword>
<evidence type="ECO:0000256" key="2">
    <source>
        <dbReference type="SAM" id="Phobius"/>
    </source>
</evidence>
<evidence type="ECO:0000313" key="3">
    <source>
        <dbReference type="EMBL" id="GAA3618223.1"/>
    </source>
</evidence>
<feature type="transmembrane region" description="Helical" evidence="2">
    <location>
        <begin position="49"/>
        <end position="69"/>
    </location>
</feature>
<comment type="caution">
    <text evidence="3">The sequence shown here is derived from an EMBL/GenBank/DDBJ whole genome shotgun (WGS) entry which is preliminary data.</text>
</comment>
<dbReference type="EMBL" id="BAABAB010000014">
    <property type="protein sequence ID" value="GAA3618223.1"/>
    <property type="molecule type" value="Genomic_DNA"/>
</dbReference>
<proteinExistence type="predicted"/>
<gene>
    <name evidence="3" type="ORF">GCM10022236_20650</name>
</gene>